<dbReference type="PANTHER" id="PTHR18952">
    <property type="entry name" value="CARBONIC ANHYDRASE"/>
    <property type="match status" value="1"/>
</dbReference>
<reference evidence="9 10" key="1">
    <citation type="journal article" date="2015" name="Plant Cell">
        <title>Oil accumulation by the oleaginous diatom Fistulifera solaris as revealed by the genome and transcriptome.</title>
        <authorList>
            <person name="Tanaka T."/>
            <person name="Maeda Y."/>
            <person name="Veluchamy A."/>
            <person name="Tanaka M."/>
            <person name="Abida H."/>
            <person name="Marechal E."/>
            <person name="Bowler C."/>
            <person name="Muto M."/>
            <person name="Sunaga Y."/>
            <person name="Tanaka M."/>
            <person name="Yoshino T."/>
            <person name="Taniguchi T."/>
            <person name="Fukuda Y."/>
            <person name="Nemoto M."/>
            <person name="Matsumoto M."/>
            <person name="Wong P.S."/>
            <person name="Aburatani S."/>
            <person name="Fujibuchi W."/>
        </authorList>
    </citation>
    <scope>NUCLEOTIDE SEQUENCE [LARGE SCALE GENOMIC DNA]</scope>
    <source>
        <strain evidence="9 10">JPCC DA0580</strain>
    </source>
</reference>
<feature type="domain" description="Alpha-carbonic anhydrase" evidence="8">
    <location>
        <begin position="75"/>
        <end position="466"/>
    </location>
</feature>
<feature type="chain" id="PRO_5012712628" description="carbonic anhydrase" evidence="7">
    <location>
        <begin position="22"/>
        <end position="526"/>
    </location>
</feature>
<keyword evidence="4" id="KW-0862">Zinc</keyword>
<evidence type="ECO:0000256" key="3">
    <source>
        <dbReference type="ARBA" id="ARBA00022723"/>
    </source>
</evidence>
<accession>A0A1Z5KA43</accession>
<dbReference type="OrthoDB" id="39947at2759"/>
<keyword evidence="10" id="KW-1185">Reference proteome</keyword>
<protein>
    <recommendedName>
        <fullName evidence="2">carbonic anhydrase</fullName>
        <ecNumber evidence="2">4.2.1.1</ecNumber>
    </recommendedName>
</protein>
<dbReference type="Pfam" id="PF00194">
    <property type="entry name" value="Carb_anhydrase"/>
    <property type="match status" value="1"/>
</dbReference>
<dbReference type="EMBL" id="BDSP01000197">
    <property type="protein sequence ID" value="GAX23140.1"/>
    <property type="molecule type" value="Genomic_DNA"/>
</dbReference>
<organism evidence="9 10">
    <name type="scientific">Fistulifera solaris</name>
    <name type="common">Oleaginous diatom</name>
    <dbReference type="NCBI Taxonomy" id="1519565"/>
    <lineage>
        <taxon>Eukaryota</taxon>
        <taxon>Sar</taxon>
        <taxon>Stramenopiles</taxon>
        <taxon>Ochrophyta</taxon>
        <taxon>Bacillariophyta</taxon>
        <taxon>Bacillariophyceae</taxon>
        <taxon>Bacillariophycidae</taxon>
        <taxon>Naviculales</taxon>
        <taxon>Naviculaceae</taxon>
        <taxon>Fistulifera</taxon>
    </lineage>
</organism>
<dbReference type="AlphaFoldDB" id="A0A1Z5KA43"/>
<dbReference type="InterPro" id="IPR036398">
    <property type="entry name" value="CA_dom_sf"/>
</dbReference>
<evidence type="ECO:0000256" key="6">
    <source>
        <dbReference type="ARBA" id="ARBA00048348"/>
    </source>
</evidence>
<dbReference type="PROSITE" id="PS51144">
    <property type="entry name" value="ALPHA_CA_2"/>
    <property type="match status" value="1"/>
</dbReference>
<dbReference type="PANTHER" id="PTHR18952:SF265">
    <property type="entry name" value="CARBONIC ANHYDRASE"/>
    <property type="match status" value="1"/>
</dbReference>
<evidence type="ECO:0000256" key="5">
    <source>
        <dbReference type="ARBA" id="ARBA00023239"/>
    </source>
</evidence>
<evidence type="ECO:0000313" key="9">
    <source>
        <dbReference type="EMBL" id="GAX23140.1"/>
    </source>
</evidence>
<evidence type="ECO:0000256" key="7">
    <source>
        <dbReference type="SAM" id="SignalP"/>
    </source>
</evidence>
<dbReference type="GO" id="GO:0004089">
    <property type="term" value="F:carbonate dehydratase activity"/>
    <property type="evidence" value="ECO:0007669"/>
    <property type="project" value="UniProtKB-EC"/>
</dbReference>
<dbReference type="Proteomes" id="UP000198406">
    <property type="component" value="Unassembled WGS sequence"/>
</dbReference>
<dbReference type="InterPro" id="IPR023561">
    <property type="entry name" value="Carbonic_anhydrase_a-class"/>
</dbReference>
<dbReference type="EC" id="4.2.1.1" evidence="2"/>
<dbReference type="InParanoid" id="A0A1Z5KA43"/>
<name>A0A1Z5KA43_FISSO</name>
<sequence>MPRIAVRAALAVLLATSSTFADDSSNRPAEYDRFNYETTVRATDHNDYGPEDWIRVRCPDPKTCLGWPDSFDEAIGWSFPENSCQWCPAGRGCGVTHHQSPINVYRDVQIEGDPLYNPCIDGHWMKFFDSTCTMEELQRNNAFTIERHALKIAQPTEQLADGSFRIGCQSELGRRWGKIDFAKGFSQWWHLSHTDLHVPSEHTQNGKRYDGEIQLYHFYSVSGEEAGVNNEMGTVSFFLQSYDDTPDYDMLNRVICQWRRAEDQNRAACGLPSVETEYPGCHSYSRGNAASTTAGRNLRTTVEANATLLEKPLSAHDIIIHNYLNPTGERKTITMDEEDYKDEDDFDWAAFIADVYENERQVQNRRHLRDYDHVGPWHNYWPLIGVKTEYYYRYSGSQTIPPCYGRFVEGNNRAQTNNWRVMKDPIRISKRQLAELHRLLRERIAPPTDPLVACQPDTAAKVDPTTNFVDVARPLQQVEKAHHMVYCECENWGSQWEEDKDYCRIFRDDRNARYFQHPYNFYTEGF</sequence>
<feature type="signal peptide" evidence="7">
    <location>
        <begin position="1"/>
        <end position="21"/>
    </location>
</feature>
<dbReference type="GO" id="GO:0008270">
    <property type="term" value="F:zinc ion binding"/>
    <property type="evidence" value="ECO:0007669"/>
    <property type="project" value="InterPro"/>
</dbReference>
<keyword evidence="7" id="KW-0732">Signal</keyword>
<evidence type="ECO:0000259" key="8">
    <source>
        <dbReference type="PROSITE" id="PS51144"/>
    </source>
</evidence>
<dbReference type="Gene3D" id="3.10.200.10">
    <property type="entry name" value="Alpha carbonic anhydrase"/>
    <property type="match status" value="2"/>
</dbReference>
<evidence type="ECO:0000313" key="10">
    <source>
        <dbReference type="Proteomes" id="UP000198406"/>
    </source>
</evidence>
<comment type="catalytic activity">
    <reaction evidence="6">
        <text>hydrogencarbonate + H(+) = CO2 + H2O</text>
        <dbReference type="Rhea" id="RHEA:10748"/>
        <dbReference type="ChEBI" id="CHEBI:15377"/>
        <dbReference type="ChEBI" id="CHEBI:15378"/>
        <dbReference type="ChEBI" id="CHEBI:16526"/>
        <dbReference type="ChEBI" id="CHEBI:17544"/>
        <dbReference type="EC" id="4.2.1.1"/>
    </reaction>
</comment>
<proteinExistence type="inferred from homology"/>
<gene>
    <name evidence="9" type="ORF">FisN_33Lh031</name>
</gene>
<dbReference type="InterPro" id="IPR001148">
    <property type="entry name" value="CA_dom"/>
</dbReference>
<evidence type="ECO:0000256" key="4">
    <source>
        <dbReference type="ARBA" id="ARBA00022833"/>
    </source>
</evidence>
<evidence type="ECO:0000256" key="2">
    <source>
        <dbReference type="ARBA" id="ARBA00012925"/>
    </source>
</evidence>
<dbReference type="SUPFAM" id="SSF51069">
    <property type="entry name" value="Carbonic anhydrase"/>
    <property type="match status" value="1"/>
</dbReference>
<keyword evidence="3" id="KW-0479">Metal-binding</keyword>
<comment type="caution">
    <text evidence="9">The sequence shown here is derived from an EMBL/GenBank/DDBJ whole genome shotgun (WGS) entry which is preliminary data.</text>
</comment>
<keyword evidence="5" id="KW-0456">Lyase</keyword>
<comment type="similarity">
    <text evidence="1">Belongs to the alpha-carbonic anhydrase family.</text>
</comment>
<evidence type="ECO:0000256" key="1">
    <source>
        <dbReference type="ARBA" id="ARBA00010718"/>
    </source>
</evidence>